<evidence type="ECO:0000256" key="4">
    <source>
        <dbReference type="ARBA" id="ARBA00022448"/>
    </source>
</evidence>
<evidence type="ECO:0000256" key="14">
    <source>
        <dbReference type="ARBA" id="ARBA00045720"/>
    </source>
</evidence>
<evidence type="ECO:0000256" key="7">
    <source>
        <dbReference type="ARBA" id="ARBA00022519"/>
    </source>
</evidence>
<evidence type="ECO:0000256" key="15">
    <source>
        <dbReference type="SAM" id="Phobius"/>
    </source>
</evidence>
<proteinExistence type="inferred from homology"/>
<comment type="similarity">
    <text evidence="2">Belongs to the MerT family.</text>
</comment>
<keyword evidence="10" id="KW-0476">Mercury</keyword>
<evidence type="ECO:0000256" key="2">
    <source>
        <dbReference type="ARBA" id="ARBA00008224"/>
    </source>
</evidence>
<feature type="transmembrane region" description="Helical" evidence="15">
    <location>
        <begin position="46"/>
        <end position="67"/>
    </location>
</feature>
<keyword evidence="7" id="KW-0997">Cell inner membrane</keyword>
<comment type="subcellular location">
    <subcellularLocation>
        <location evidence="1">Cell inner membrane</location>
        <topology evidence="1">Multi-pass membrane protein</topology>
    </subcellularLocation>
</comment>
<evidence type="ECO:0000313" key="17">
    <source>
        <dbReference type="Proteomes" id="UP000267841"/>
    </source>
</evidence>
<dbReference type="AlphaFoldDB" id="A0A497XR31"/>
<evidence type="ECO:0000256" key="1">
    <source>
        <dbReference type="ARBA" id="ARBA00004429"/>
    </source>
</evidence>
<dbReference type="InterPro" id="IPR003457">
    <property type="entry name" value="Transprt_MerT"/>
</dbReference>
<protein>
    <recommendedName>
        <fullName evidence="3">Mercuric transport protein MerT</fullName>
    </recommendedName>
    <alternativeName>
        <fullName evidence="13">Mercury ion transport protein</fullName>
    </alternativeName>
</protein>
<comment type="caution">
    <text evidence="16">The sequence shown here is derived from an EMBL/GenBank/DDBJ whole genome shotgun (WGS) entry which is preliminary data.</text>
</comment>
<dbReference type="GO" id="GO:0046872">
    <property type="term" value="F:metal ion binding"/>
    <property type="evidence" value="ECO:0007669"/>
    <property type="project" value="UniProtKB-KW"/>
</dbReference>
<evidence type="ECO:0000256" key="9">
    <source>
        <dbReference type="ARBA" id="ARBA00022723"/>
    </source>
</evidence>
<sequence length="122" mass="13642">MREAIGSLIGTLASLFAASCCIAPTLFVVFGVSAGGLSSLQFLEPYRWYFLAVGYLAVGYSLYNLYLKSWVKEKIFKRPAVECACEEPNWTRKLSRGITWTALILLVFATFYPYVLTKIYGG</sequence>
<dbReference type="GO" id="GO:0005886">
    <property type="term" value="C:plasma membrane"/>
    <property type="evidence" value="ECO:0007669"/>
    <property type="project" value="UniProtKB-SubCell"/>
</dbReference>
<feature type="transmembrane region" description="Helical" evidence="15">
    <location>
        <begin position="97"/>
        <end position="116"/>
    </location>
</feature>
<reference evidence="16 17" key="1">
    <citation type="submission" date="2018-10" db="EMBL/GenBank/DDBJ databases">
        <title>Genomic Encyclopedia of Archaeal and Bacterial Type Strains, Phase II (KMG-II): from individual species to whole genera.</title>
        <authorList>
            <person name="Goeker M."/>
        </authorList>
    </citation>
    <scope>NUCLEOTIDE SEQUENCE [LARGE SCALE GENOMIC DNA]</scope>
    <source>
        <strain evidence="16 17">DSM 16510</strain>
    </source>
</reference>
<evidence type="ECO:0000256" key="8">
    <source>
        <dbReference type="ARBA" id="ARBA00022692"/>
    </source>
</evidence>
<gene>
    <name evidence="16" type="ORF">BCF55_1024</name>
</gene>
<keyword evidence="11 15" id="KW-1133">Transmembrane helix</keyword>
<keyword evidence="5" id="KW-0475">Mercuric resistance</keyword>
<evidence type="ECO:0000256" key="6">
    <source>
        <dbReference type="ARBA" id="ARBA00022475"/>
    </source>
</evidence>
<evidence type="ECO:0000256" key="3">
    <source>
        <dbReference type="ARBA" id="ARBA00017053"/>
    </source>
</evidence>
<dbReference type="Proteomes" id="UP000267841">
    <property type="component" value="Unassembled WGS sequence"/>
</dbReference>
<evidence type="ECO:0000256" key="10">
    <source>
        <dbReference type="ARBA" id="ARBA00022914"/>
    </source>
</evidence>
<keyword evidence="17" id="KW-1185">Reference proteome</keyword>
<dbReference type="RefSeq" id="WP_121010922.1">
    <property type="nucleotide sequence ID" value="NZ_RCCJ01000001.1"/>
</dbReference>
<accession>A0A497XR31</accession>
<evidence type="ECO:0000256" key="12">
    <source>
        <dbReference type="ARBA" id="ARBA00023136"/>
    </source>
</evidence>
<dbReference type="PROSITE" id="PS51257">
    <property type="entry name" value="PROKAR_LIPOPROTEIN"/>
    <property type="match status" value="1"/>
</dbReference>
<dbReference type="EMBL" id="RCCJ01000001">
    <property type="protein sequence ID" value="RLJ70741.1"/>
    <property type="molecule type" value="Genomic_DNA"/>
</dbReference>
<evidence type="ECO:0000256" key="5">
    <source>
        <dbReference type="ARBA" id="ARBA00022466"/>
    </source>
</evidence>
<keyword evidence="8 15" id="KW-0812">Transmembrane</keyword>
<comment type="function">
    <text evidence="14">Involved in mercury resistance. Probably transfers a mercuric ion from the periplasmic Hg(2+)-binding protein MerP to the cytoplasmic mercuric reductase MerA.</text>
</comment>
<evidence type="ECO:0000256" key="11">
    <source>
        <dbReference type="ARBA" id="ARBA00022989"/>
    </source>
</evidence>
<dbReference type="OrthoDB" id="1493145at2"/>
<organism evidence="16 17">
    <name type="scientific">Hydrogenivirga caldilitoris</name>
    <dbReference type="NCBI Taxonomy" id="246264"/>
    <lineage>
        <taxon>Bacteria</taxon>
        <taxon>Pseudomonadati</taxon>
        <taxon>Aquificota</taxon>
        <taxon>Aquificia</taxon>
        <taxon>Aquificales</taxon>
        <taxon>Aquificaceae</taxon>
        <taxon>Hydrogenivirga</taxon>
    </lineage>
</organism>
<dbReference type="Pfam" id="PF02411">
    <property type="entry name" value="MerT"/>
    <property type="match status" value="1"/>
</dbReference>
<dbReference type="GO" id="GO:0015097">
    <property type="term" value="F:mercury ion transmembrane transporter activity"/>
    <property type="evidence" value="ECO:0007669"/>
    <property type="project" value="InterPro"/>
</dbReference>
<keyword evidence="6" id="KW-1003">Cell membrane</keyword>
<keyword evidence="4" id="KW-0813">Transport</keyword>
<keyword evidence="12 15" id="KW-0472">Membrane</keyword>
<evidence type="ECO:0000256" key="13">
    <source>
        <dbReference type="ARBA" id="ARBA00030934"/>
    </source>
</evidence>
<keyword evidence="9" id="KW-0479">Metal-binding</keyword>
<feature type="transmembrane region" description="Helical" evidence="15">
    <location>
        <begin position="12"/>
        <end position="34"/>
    </location>
</feature>
<evidence type="ECO:0000313" key="16">
    <source>
        <dbReference type="EMBL" id="RLJ70741.1"/>
    </source>
</evidence>
<name>A0A497XR31_9AQUI</name>